<keyword evidence="3 5" id="KW-0012">Acyltransferase</keyword>
<keyword evidence="2 5" id="KW-0808">Transferase</keyword>
<evidence type="ECO:0000256" key="2">
    <source>
        <dbReference type="ARBA" id="ARBA00022679"/>
    </source>
</evidence>
<dbReference type="PANTHER" id="PTHR43365:SF1">
    <property type="entry name" value="ACETYL-COA C-ACYLTRANSFERASE"/>
    <property type="match status" value="1"/>
</dbReference>
<feature type="active site" description="Proton acceptor" evidence="4">
    <location>
        <position position="358"/>
    </location>
</feature>
<feature type="active site" description="Acyl-thioester intermediate" evidence="4">
    <location>
        <position position="89"/>
    </location>
</feature>
<evidence type="ECO:0000256" key="4">
    <source>
        <dbReference type="PIRSR" id="PIRSR000429-1"/>
    </source>
</evidence>
<evidence type="ECO:0000256" key="1">
    <source>
        <dbReference type="ARBA" id="ARBA00010982"/>
    </source>
</evidence>
<accession>A0A829YGZ6</accession>
<dbReference type="NCBIfam" id="NF005077">
    <property type="entry name" value="PRK06504.1"/>
    <property type="match status" value="1"/>
</dbReference>
<dbReference type="InterPro" id="IPR016039">
    <property type="entry name" value="Thiolase-like"/>
</dbReference>
<dbReference type="Gene3D" id="3.40.47.10">
    <property type="match status" value="1"/>
</dbReference>
<dbReference type="EMBL" id="BLJN01000003">
    <property type="protein sequence ID" value="GFE81846.1"/>
    <property type="molecule type" value="Genomic_DNA"/>
</dbReference>
<dbReference type="PIRSF" id="PIRSF000429">
    <property type="entry name" value="Ac-CoA_Ac_transf"/>
    <property type="match status" value="1"/>
</dbReference>
<reference evidence="9" key="1">
    <citation type="submission" date="2020-01" db="EMBL/GenBank/DDBJ databases">
        <title>'Steroidobacter agaridevorans' sp. nov., agar-degrading bacteria isolated from rhizosphere soils.</title>
        <authorList>
            <person name="Ikenaga M."/>
            <person name="Kataoka M."/>
            <person name="Murouchi A."/>
            <person name="Katsuragi S."/>
            <person name="Sakai M."/>
        </authorList>
    </citation>
    <scope>NUCLEOTIDE SEQUENCE [LARGE SCALE GENOMIC DNA]</scope>
    <source>
        <strain evidence="9">YU21-B</strain>
    </source>
</reference>
<keyword evidence="9" id="KW-1185">Reference proteome</keyword>
<proteinExistence type="inferred from homology"/>
<dbReference type="SUPFAM" id="SSF53901">
    <property type="entry name" value="Thiolase-like"/>
    <property type="match status" value="2"/>
</dbReference>
<feature type="active site" description="Proton acceptor" evidence="4">
    <location>
        <position position="388"/>
    </location>
</feature>
<dbReference type="Pfam" id="PF00108">
    <property type="entry name" value="Thiolase_N"/>
    <property type="match status" value="1"/>
</dbReference>
<dbReference type="InterPro" id="IPR020617">
    <property type="entry name" value="Thiolase_C"/>
</dbReference>
<dbReference type="AlphaFoldDB" id="A0A829YGZ6"/>
<dbReference type="RefSeq" id="WP_161813453.1">
    <property type="nucleotide sequence ID" value="NZ_BLJN01000003.1"/>
</dbReference>
<dbReference type="GO" id="GO:0003988">
    <property type="term" value="F:acetyl-CoA C-acyltransferase activity"/>
    <property type="evidence" value="ECO:0007669"/>
    <property type="project" value="UniProtKB-ARBA"/>
</dbReference>
<gene>
    <name evidence="8" type="ORF">GCM10011487_38460</name>
</gene>
<dbReference type="InterPro" id="IPR002155">
    <property type="entry name" value="Thiolase"/>
</dbReference>
<comment type="similarity">
    <text evidence="1 5">Belongs to the thiolase-like superfamily. Thiolase family.</text>
</comment>
<dbReference type="Pfam" id="PF02803">
    <property type="entry name" value="Thiolase_C"/>
    <property type="match status" value="1"/>
</dbReference>
<dbReference type="InterPro" id="IPR020613">
    <property type="entry name" value="Thiolase_CS"/>
</dbReference>
<dbReference type="Proteomes" id="UP000445000">
    <property type="component" value="Unassembled WGS sequence"/>
</dbReference>
<evidence type="ECO:0000256" key="3">
    <source>
        <dbReference type="ARBA" id="ARBA00023315"/>
    </source>
</evidence>
<dbReference type="PANTHER" id="PTHR43365">
    <property type="entry name" value="BLR7806 PROTEIN"/>
    <property type="match status" value="1"/>
</dbReference>
<evidence type="ECO:0000256" key="5">
    <source>
        <dbReference type="RuleBase" id="RU003557"/>
    </source>
</evidence>
<dbReference type="NCBIfam" id="TIGR01930">
    <property type="entry name" value="AcCoA-C-Actrans"/>
    <property type="match status" value="1"/>
</dbReference>
<feature type="domain" description="Thiolase C-terminal" evidence="7">
    <location>
        <begin position="280"/>
        <end position="401"/>
    </location>
</feature>
<name>A0A829YGZ6_9GAMM</name>
<feature type="domain" description="Thiolase N-terminal" evidence="6">
    <location>
        <begin position="5"/>
        <end position="271"/>
    </location>
</feature>
<sequence length="402" mass="42436">MPEAYIVAAVRTAGGRKGGRLSGWHPADLAAQVIDALVARAKAPSDAVDDVVMGCVSQVGEQGFNVARNAVLSSCLPESVPGTSVDRQCGSSQQAIHFATQAVQSGSMDVVIAAGVESMSRVPMGLSVSLPQKHGFGFYVSPGMQARYPNVEFSQFLGAEMMARKYDLSKDQLDEYALKSHQLAIAATQAKAFDNEIVPVQIRRAPVTMPSGEIVTPAATDDLHTIDEGIRFDASIEGIRAVKLLAEDGRVTAATASQVCDGAAGVMIVNERGLKKLGATPIARIHHMSVMGHDPVIMLEAPLPATQNAIRRAGMSIDDIDLFEVNEAFAPVPLAFLKVTGADPQRLNVHGGAIALGHPLGGSGTKLMTTLVHALHRRGKRYGLQTMCEGGGMANVTIVERL</sequence>
<comment type="caution">
    <text evidence="8">The sequence shown here is derived from an EMBL/GenBank/DDBJ whole genome shotgun (WGS) entry which is preliminary data.</text>
</comment>
<organism evidence="8 9">
    <name type="scientific">Steroidobacter agaridevorans</name>
    <dbReference type="NCBI Taxonomy" id="2695856"/>
    <lineage>
        <taxon>Bacteria</taxon>
        <taxon>Pseudomonadati</taxon>
        <taxon>Pseudomonadota</taxon>
        <taxon>Gammaproteobacteria</taxon>
        <taxon>Steroidobacterales</taxon>
        <taxon>Steroidobacteraceae</taxon>
        <taxon>Steroidobacter</taxon>
    </lineage>
</organism>
<protein>
    <submittedName>
        <fullName evidence="8">Acetyl-CoA acetyltransferase</fullName>
    </submittedName>
</protein>
<dbReference type="InterPro" id="IPR020616">
    <property type="entry name" value="Thiolase_N"/>
</dbReference>
<dbReference type="PROSITE" id="PS00737">
    <property type="entry name" value="THIOLASE_2"/>
    <property type="match status" value="1"/>
</dbReference>
<evidence type="ECO:0000313" key="8">
    <source>
        <dbReference type="EMBL" id="GFE81846.1"/>
    </source>
</evidence>
<evidence type="ECO:0000259" key="6">
    <source>
        <dbReference type="Pfam" id="PF00108"/>
    </source>
</evidence>
<dbReference type="CDD" id="cd00751">
    <property type="entry name" value="thiolase"/>
    <property type="match status" value="1"/>
</dbReference>
<evidence type="ECO:0000313" key="9">
    <source>
        <dbReference type="Proteomes" id="UP000445000"/>
    </source>
</evidence>
<evidence type="ECO:0000259" key="7">
    <source>
        <dbReference type="Pfam" id="PF02803"/>
    </source>
</evidence>